<name>A0ABP8VTC6_9MICO</name>
<evidence type="ECO:0000313" key="2">
    <source>
        <dbReference type="EMBL" id="GAA4672005.1"/>
    </source>
</evidence>
<dbReference type="InterPro" id="IPR036366">
    <property type="entry name" value="PGBDSf"/>
</dbReference>
<dbReference type="EMBL" id="BAABLM010000002">
    <property type="protein sequence ID" value="GAA4672005.1"/>
    <property type="molecule type" value="Genomic_DNA"/>
</dbReference>
<reference evidence="3" key="1">
    <citation type="journal article" date="2019" name="Int. J. Syst. Evol. Microbiol.">
        <title>The Global Catalogue of Microorganisms (GCM) 10K type strain sequencing project: providing services to taxonomists for standard genome sequencing and annotation.</title>
        <authorList>
            <consortium name="The Broad Institute Genomics Platform"/>
            <consortium name="The Broad Institute Genome Sequencing Center for Infectious Disease"/>
            <person name="Wu L."/>
            <person name="Ma J."/>
        </authorList>
    </citation>
    <scope>NUCLEOTIDE SEQUENCE [LARGE SCALE GENOMIC DNA]</scope>
    <source>
        <strain evidence="3">JCM 18956</strain>
    </source>
</reference>
<keyword evidence="3" id="KW-1185">Reference proteome</keyword>
<accession>A0ABP8VTC6</accession>
<evidence type="ECO:0000313" key="3">
    <source>
        <dbReference type="Proteomes" id="UP001501295"/>
    </source>
</evidence>
<sequence>MTSRRAWVVTACVAGVAVLATTGILVLGPLAPQPEADTAKSKVKTATATVDRGDLKGTKTEPGKLVRPAGPSVAGGIGGTLTELPAVGTVLKPRDTLYRVDNLPVAYFAGALPQWRPFEEGMAKGPDVQQLEQNLRDWGYLKVAADEKFDARTKTAVSAWQKDAGLERTGAVELGRIVFGEGDMVVQQVTATLGQASAPGTELYSTQRTEKLVRVDLSVGSPLATFGGVVDVELPNRKHVGGTVTGVGAPQVDEDSGKTTVPVSITMDDPAAAGDLSAGTTSVDFVSEEKKDVLSVPVTALGARAGGGFVVEVVGVAGATKPVTVTTGLFAGDRVEVTGEGLEAGQKVVVPA</sequence>
<comment type="caution">
    <text evidence="2">The sequence shown here is derived from an EMBL/GenBank/DDBJ whole genome shotgun (WGS) entry which is preliminary data.</text>
</comment>
<feature type="domain" description="Peptidoglycan binding-like" evidence="1">
    <location>
        <begin position="125"/>
        <end position="172"/>
    </location>
</feature>
<protein>
    <recommendedName>
        <fullName evidence="1">Peptidoglycan binding-like domain-containing protein</fullName>
    </recommendedName>
</protein>
<gene>
    <name evidence="2" type="ORF">GCM10025780_14950</name>
</gene>
<proteinExistence type="predicted"/>
<dbReference type="Pfam" id="PF01471">
    <property type="entry name" value="PG_binding_1"/>
    <property type="match status" value="1"/>
</dbReference>
<dbReference type="Proteomes" id="UP001501295">
    <property type="component" value="Unassembled WGS sequence"/>
</dbReference>
<dbReference type="SUPFAM" id="SSF47090">
    <property type="entry name" value="PGBD-like"/>
    <property type="match status" value="1"/>
</dbReference>
<organism evidence="2 3">
    <name type="scientific">Frondihabitans cladoniiphilus</name>
    <dbReference type="NCBI Taxonomy" id="715785"/>
    <lineage>
        <taxon>Bacteria</taxon>
        <taxon>Bacillati</taxon>
        <taxon>Actinomycetota</taxon>
        <taxon>Actinomycetes</taxon>
        <taxon>Micrococcales</taxon>
        <taxon>Microbacteriaceae</taxon>
        <taxon>Frondihabitans</taxon>
    </lineage>
</organism>
<dbReference type="Gene3D" id="1.10.101.10">
    <property type="entry name" value="PGBD-like superfamily/PGBD"/>
    <property type="match status" value="1"/>
</dbReference>
<dbReference type="RefSeq" id="WP_345374965.1">
    <property type="nucleotide sequence ID" value="NZ_BAABLM010000002.1"/>
</dbReference>
<evidence type="ECO:0000259" key="1">
    <source>
        <dbReference type="Pfam" id="PF01471"/>
    </source>
</evidence>
<dbReference type="Gene3D" id="2.40.420.20">
    <property type="match status" value="1"/>
</dbReference>
<dbReference type="InterPro" id="IPR036365">
    <property type="entry name" value="PGBD-like_sf"/>
</dbReference>
<dbReference type="InterPro" id="IPR002477">
    <property type="entry name" value="Peptidoglycan-bd-like"/>
</dbReference>